<reference evidence="5" key="1">
    <citation type="submission" date="2020-02" db="EMBL/GenBank/DDBJ databases">
        <authorList>
            <person name="Meier V. D."/>
        </authorList>
    </citation>
    <scope>NUCLEOTIDE SEQUENCE</scope>
    <source>
        <strain evidence="5">AVDCRST_MAG06</strain>
    </source>
</reference>
<protein>
    <recommendedName>
        <fullName evidence="6">LppX_LprAFG lipoprotein</fullName>
    </recommendedName>
</protein>
<sequence length="214" mass="22139">MRHPLRRTLAALLTLPVVLATAACGGSDDEPAADEPTPAEVLAEAKSTLDETPGVQLSLTTDDLPEGVTGLTSAIGVATSAPAFDGAIKVILSGTEFEVPVIAVDGKVHAQIPLTPGYSDVDPAEYGAPDPAALITPDRGFSSLLPVTEDLERGESVRGGDDNSEILTTYTGTIPGEAMKKVIPSSSGDTFDAAYLVSDDNELREAELTGVFYP</sequence>
<dbReference type="InterPro" id="IPR009830">
    <property type="entry name" value="LppX/LprAFG"/>
</dbReference>
<evidence type="ECO:0000256" key="1">
    <source>
        <dbReference type="ARBA" id="ARBA00004196"/>
    </source>
</evidence>
<proteinExistence type="inferred from homology"/>
<gene>
    <name evidence="5" type="ORF">AVDCRST_MAG06-2958</name>
</gene>
<accession>A0A6J4PJP3</accession>
<dbReference type="GO" id="GO:0030313">
    <property type="term" value="C:cell envelope"/>
    <property type="evidence" value="ECO:0007669"/>
    <property type="project" value="UniProtKB-SubCell"/>
</dbReference>
<feature type="chain" id="PRO_5027080488" description="LppX_LprAFG lipoprotein" evidence="4">
    <location>
        <begin position="23"/>
        <end position="214"/>
    </location>
</feature>
<dbReference type="RefSeq" id="WP_295661040.1">
    <property type="nucleotide sequence ID" value="NZ_CADCUP010000192.1"/>
</dbReference>
<evidence type="ECO:0008006" key="6">
    <source>
        <dbReference type="Google" id="ProtNLM"/>
    </source>
</evidence>
<name>A0A6J4PJP3_9ACTN</name>
<evidence type="ECO:0000313" key="5">
    <source>
        <dbReference type="EMBL" id="CAA9412171.1"/>
    </source>
</evidence>
<dbReference type="EMBL" id="CADCUP010000192">
    <property type="protein sequence ID" value="CAA9412171.1"/>
    <property type="molecule type" value="Genomic_DNA"/>
</dbReference>
<evidence type="ECO:0000256" key="2">
    <source>
        <dbReference type="ARBA" id="ARBA00009194"/>
    </source>
</evidence>
<dbReference type="PROSITE" id="PS51257">
    <property type="entry name" value="PROKAR_LIPOPROTEIN"/>
    <property type="match status" value="1"/>
</dbReference>
<comment type="subcellular location">
    <subcellularLocation>
        <location evidence="1">Cell envelope</location>
    </subcellularLocation>
</comment>
<keyword evidence="3" id="KW-0472">Membrane</keyword>
<comment type="similarity">
    <text evidence="2">Belongs to the LppX/LprAFG lipoprotein family.</text>
</comment>
<feature type="signal peptide" evidence="4">
    <location>
        <begin position="1"/>
        <end position="22"/>
    </location>
</feature>
<feature type="non-terminal residue" evidence="5">
    <location>
        <position position="214"/>
    </location>
</feature>
<evidence type="ECO:0000256" key="4">
    <source>
        <dbReference type="SAM" id="SignalP"/>
    </source>
</evidence>
<dbReference type="AlphaFoldDB" id="A0A6J4PJP3"/>
<keyword evidence="4" id="KW-0732">Signal</keyword>
<dbReference type="InterPro" id="IPR029046">
    <property type="entry name" value="LolA/LolB/LppX"/>
</dbReference>
<dbReference type="Gene3D" id="2.50.20.20">
    <property type="match status" value="1"/>
</dbReference>
<dbReference type="Pfam" id="PF07161">
    <property type="entry name" value="LppX_LprAFG"/>
    <property type="match status" value="1"/>
</dbReference>
<dbReference type="CDD" id="cd16334">
    <property type="entry name" value="LppX-like"/>
    <property type="match status" value="1"/>
</dbReference>
<organism evidence="5">
    <name type="scientific">uncultured Nocardioides sp</name>
    <dbReference type="NCBI Taxonomy" id="198441"/>
    <lineage>
        <taxon>Bacteria</taxon>
        <taxon>Bacillati</taxon>
        <taxon>Actinomycetota</taxon>
        <taxon>Actinomycetes</taxon>
        <taxon>Propionibacteriales</taxon>
        <taxon>Nocardioidaceae</taxon>
        <taxon>Nocardioides</taxon>
        <taxon>environmental samples</taxon>
    </lineage>
</organism>
<keyword evidence="3" id="KW-1003">Cell membrane</keyword>
<dbReference type="SUPFAM" id="SSF89392">
    <property type="entry name" value="Prokaryotic lipoproteins and lipoprotein localization factors"/>
    <property type="match status" value="1"/>
</dbReference>
<evidence type="ECO:0000256" key="3">
    <source>
        <dbReference type="ARBA" id="ARBA00022475"/>
    </source>
</evidence>